<name>A0AAE1FG05_PETCI</name>
<dbReference type="Gene3D" id="2.170.140.10">
    <property type="entry name" value="Chitin binding domain"/>
    <property type="match status" value="1"/>
</dbReference>
<sequence length="306" mass="32353">MDKLTFLSFIIPVVVAGGVFRDACAPESCPEGEAVVSLCDCQQFYICLFGDVPSDSPLTCPNDAPYFDPDIPGYCGNDPSKCPTPAPGSCPVTCTDIVTPGAIVDPTDCTKFYICDGTSPDPIGPATCQPETPWFNGVKCGGDQAACCAGSSALCDPYCTGDDINLQIIDPDDCTKYYICLVEGPANELYHPSCPSGQYFDITTRHCSADASCTTLCVPSAIISTTTTPSSGGSTSTPSGCLTSMQCTAEGYFSVCPYCFPSYFYCESSSGQAVIQSCSSDLVFNFIPTYPYCILPDNCPYDPSRT</sequence>
<dbReference type="AlphaFoldDB" id="A0AAE1FG05"/>
<dbReference type="Proteomes" id="UP001286313">
    <property type="component" value="Unassembled WGS sequence"/>
</dbReference>
<gene>
    <name evidence="3" type="ORF">Pcinc_022101</name>
</gene>
<feature type="signal peptide" evidence="1">
    <location>
        <begin position="1"/>
        <end position="16"/>
    </location>
</feature>
<dbReference type="PROSITE" id="PS50940">
    <property type="entry name" value="CHIT_BIND_II"/>
    <property type="match status" value="1"/>
</dbReference>
<feature type="chain" id="PRO_5041901724" description="Chitin-binding type-2 domain-containing protein" evidence="1">
    <location>
        <begin position="17"/>
        <end position="306"/>
    </location>
</feature>
<evidence type="ECO:0000313" key="3">
    <source>
        <dbReference type="EMBL" id="KAK3872846.1"/>
    </source>
</evidence>
<dbReference type="Pfam" id="PF01607">
    <property type="entry name" value="CBM_14"/>
    <property type="match status" value="1"/>
</dbReference>
<accession>A0AAE1FG05</accession>
<dbReference type="GO" id="GO:0008061">
    <property type="term" value="F:chitin binding"/>
    <property type="evidence" value="ECO:0007669"/>
    <property type="project" value="InterPro"/>
</dbReference>
<keyword evidence="1" id="KW-0732">Signal</keyword>
<evidence type="ECO:0000259" key="2">
    <source>
        <dbReference type="PROSITE" id="PS50940"/>
    </source>
</evidence>
<dbReference type="GO" id="GO:0005576">
    <property type="term" value="C:extracellular region"/>
    <property type="evidence" value="ECO:0007669"/>
    <property type="project" value="InterPro"/>
</dbReference>
<evidence type="ECO:0000313" key="4">
    <source>
        <dbReference type="Proteomes" id="UP001286313"/>
    </source>
</evidence>
<dbReference type="SUPFAM" id="SSF57625">
    <property type="entry name" value="Invertebrate chitin-binding proteins"/>
    <property type="match status" value="1"/>
</dbReference>
<evidence type="ECO:0000256" key="1">
    <source>
        <dbReference type="SAM" id="SignalP"/>
    </source>
</evidence>
<feature type="domain" description="Chitin-binding type-2" evidence="2">
    <location>
        <begin position="156"/>
        <end position="215"/>
    </location>
</feature>
<keyword evidence="4" id="KW-1185">Reference proteome</keyword>
<dbReference type="EMBL" id="JAWQEG010002302">
    <property type="protein sequence ID" value="KAK3872846.1"/>
    <property type="molecule type" value="Genomic_DNA"/>
</dbReference>
<comment type="caution">
    <text evidence="3">The sequence shown here is derived from an EMBL/GenBank/DDBJ whole genome shotgun (WGS) entry which is preliminary data.</text>
</comment>
<dbReference type="SMART" id="SM00494">
    <property type="entry name" value="ChtBD2"/>
    <property type="match status" value="3"/>
</dbReference>
<organism evidence="3 4">
    <name type="scientific">Petrolisthes cinctipes</name>
    <name type="common">Flat porcelain crab</name>
    <dbReference type="NCBI Taxonomy" id="88211"/>
    <lineage>
        <taxon>Eukaryota</taxon>
        <taxon>Metazoa</taxon>
        <taxon>Ecdysozoa</taxon>
        <taxon>Arthropoda</taxon>
        <taxon>Crustacea</taxon>
        <taxon>Multicrustacea</taxon>
        <taxon>Malacostraca</taxon>
        <taxon>Eumalacostraca</taxon>
        <taxon>Eucarida</taxon>
        <taxon>Decapoda</taxon>
        <taxon>Pleocyemata</taxon>
        <taxon>Anomura</taxon>
        <taxon>Galatheoidea</taxon>
        <taxon>Porcellanidae</taxon>
        <taxon>Petrolisthes</taxon>
    </lineage>
</organism>
<dbReference type="InterPro" id="IPR036508">
    <property type="entry name" value="Chitin-bd_dom_sf"/>
</dbReference>
<dbReference type="InterPro" id="IPR002557">
    <property type="entry name" value="Chitin-bd_dom"/>
</dbReference>
<protein>
    <recommendedName>
        <fullName evidence="2">Chitin-binding type-2 domain-containing protein</fullName>
    </recommendedName>
</protein>
<reference evidence="3" key="1">
    <citation type="submission" date="2023-10" db="EMBL/GenBank/DDBJ databases">
        <title>Genome assemblies of two species of porcelain crab, Petrolisthes cinctipes and Petrolisthes manimaculis (Anomura: Porcellanidae).</title>
        <authorList>
            <person name="Angst P."/>
        </authorList>
    </citation>
    <scope>NUCLEOTIDE SEQUENCE</scope>
    <source>
        <strain evidence="3">PB745_01</strain>
        <tissue evidence="3">Gill</tissue>
    </source>
</reference>
<proteinExistence type="predicted"/>